<dbReference type="CDD" id="cd19481">
    <property type="entry name" value="RecA-like_protease"/>
    <property type="match status" value="1"/>
</dbReference>
<feature type="compositionally biased region" description="Polar residues" evidence="2">
    <location>
        <begin position="1060"/>
        <end position="1070"/>
    </location>
</feature>
<dbReference type="EMBL" id="JAULSW010000001">
    <property type="protein sequence ID" value="KAK3394961.1"/>
    <property type="molecule type" value="Genomic_DNA"/>
</dbReference>
<feature type="coiled-coil region" evidence="1">
    <location>
        <begin position="28"/>
        <end position="58"/>
    </location>
</feature>
<dbReference type="GO" id="GO:0005524">
    <property type="term" value="F:ATP binding"/>
    <property type="evidence" value="ECO:0007669"/>
    <property type="project" value="InterPro"/>
</dbReference>
<reference evidence="4" key="1">
    <citation type="journal article" date="2023" name="Mol. Phylogenet. Evol.">
        <title>Genome-scale phylogeny and comparative genomics of the fungal order Sordariales.</title>
        <authorList>
            <person name="Hensen N."/>
            <person name="Bonometti L."/>
            <person name="Westerberg I."/>
            <person name="Brannstrom I.O."/>
            <person name="Guillou S."/>
            <person name="Cros-Aarteil S."/>
            <person name="Calhoun S."/>
            <person name="Haridas S."/>
            <person name="Kuo A."/>
            <person name="Mondo S."/>
            <person name="Pangilinan J."/>
            <person name="Riley R."/>
            <person name="LaButti K."/>
            <person name="Andreopoulos B."/>
            <person name="Lipzen A."/>
            <person name="Chen C."/>
            <person name="Yan M."/>
            <person name="Daum C."/>
            <person name="Ng V."/>
            <person name="Clum A."/>
            <person name="Steindorff A."/>
            <person name="Ohm R.A."/>
            <person name="Martin F."/>
            <person name="Silar P."/>
            <person name="Natvig D.O."/>
            <person name="Lalanne C."/>
            <person name="Gautier V."/>
            <person name="Ament-Velasquez S.L."/>
            <person name="Kruys A."/>
            <person name="Hutchinson M.I."/>
            <person name="Powell A.J."/>
            <person name="Barry K."/>
            <person name="Miller A.N."/>
            <person name="Grigoriev I.V."/>
            <person name="Debuchy R."/>
            <person name="Gladieux P."/>
            <person name="Hiltunen Thoren M."/>
            <person name="Johannesson H."/>
        </authorList>
    </citation>
    <scope>NUCLEOTIDE SEQUENCE</scope>
    <source>
        <strain evidence="4">CBS 232.78</strain>
    </source>
</reference>
<protein>
    <recommendedName>
        <fullName evidence="3">AAA+ ATPase domain-containing protein</fullName>
    </recommendedName>
</protein>
<sequence length="1085" mass="120756">MDENGTKTKIPSDTGVHPAVPTMPEEKLTVLRNRMQRAENLIQQMAGLQQAITRELAELSSEIGYPFRVSALESVKPENVHGDGGSGETGNKTSRAGDALAQVTAGVFSDSTSAELLLVSAEEEEENLAAATPEVAVIPWGRMTTTLRGVAQYAAIEVSSNEPIGTFDPGTAWNRFSDPSSPSNRGGLLPDRIQINSPCLKALLKQIFGDDAETVLGAPAAKPLILLRPFKMLVYHEKSIKNLLTGVEESDDSEDSINELRVLDSVVESTLWPCKENLETVADTAAFSDLWYIFSHGSPIYVQHSDYAQKVWRIIQRTGGRRYLNRPDHIPESAFKHQISPFVIDCYFVDFDGRRYVPIYGRFEILPYHGVRTLTSLPAFPLRIALKNGMANRKDLISRGREFVSYAATVAHRYYDGWGHTRAPDGRKQFPELEEKFDSEVIVDFGLTLEQRPDWRPSGKETDLYEMDRSELGDPSQNIDQDWVYDRRFADRVLTNLRETLHSLQEQQAQPDDEFLLLLPDRVFGFVLRSRKFASFRTGASPDGFRPLMHLRHEEDAWSKLHLPQGHRQMIQTLVQSHQGRMNDEPLTAGQDLVLGKGRGLIILLHGAPGTGKTLTAECAALSTKRPLFSMACADLGTSAPEVEASLGQNFHLAHKWGCVLLLDEADTFLSTRTRGELVRSSLVSVFLRMLEYYSGILFLTTNRVGDFDEAFKSRIHISLYYPDLDRTGTLTIWKSNIQRLGSRPPPSHLLIDESELIHYAEKLFDRQQQDGTTWNGREIRNAFQSALALAEFGLGQSSAVCLKPDHFESIYQSFKQFQRYAVRTSLSKTDLITPKPQRANSSTTLPAIRIDRDSKDTAQQPGSMSSSDSDVSDSDGHPQFPPPWQYYHRPDRHSPSEAAFASTAHQRQPFPPPPPPAPPPPHDQQQQQTWYQPQEGGPFSYPPPAMYYYPPGMHGLPPLLPFQAMPGKPSMTLPNPFVDPPLGRGSHPMHGSGPHSISGIPPQVFVGTSLGRGSHTMYGSGSHPIPGDPPEALPPTNTTNEPFDWLGDKMQNLLDVTVGASSEASTGYKSSGKRRHKRPGPDLF</sequence>
<evidence type="ECO:0000313" key="5">
    <source>
        <dbReference type="Proteomes" id="UP001285441"/>
    </source>
</evidence>
<dbReference type="PANTHER" id="PTHR46411:SF2">
    <property type="entry name" value="AAA+ ATPASE DOMAIN-CONTAINING PROTEIN"/>
    <property type="match status" value="1"/>
</dbReference>
<evidence type="ECO:0000259" key="3">
    <source>
        <dbReference type="SMART" id="SM00382"/>
    </source>
</evidence>
<evidence type="ECO:0000256" key="1">
    <source>
        <dbReference type="SAM" id="Coils"/>
    </source>
</evidence>
<dbReference type="InterPro" id="IPR003593">
    <property type="entry name" value="AAA+_ATPase"/>
</dbReference>
<dbReference type="InterPro" id="IPR054289">
    <property type="entry name" value="DUF7025"/>
</dbReference>
<reference evidence="4" key="2">
    <citation type="submission" date="2023-06" db="EMBL/GenBank/DDBJ databases">
        <authorList>
            <consortium name="Lawrence Berkeley National Laboratory"/>
            <person name="Haridas S."/>
            <person name="Hensen N."/>
            <person name="Bonometti L."/>
            <person name="Westerberg I."/>
            <person name="Brannstrom I.O."/>
            <person name="Guillou S."/>
            <person name="Cros-Aarteil S."/>
            <person name="Calhoun S."/>
            <person name="Kuo A."/>
            <person name="Mondo S."/>
            <person name="Pangilinan J."/>
            <person name="Riley R."/>
            <person name="LaButti K."/>
            <person name="Andreopoulos B."/>
            <person name="Lipzen A."/>
            <person name="Chen C."/>
            <person name="Yanf M."/>
            <person name="Daum C."/>
            <person name="Ng V."/>
            <person name="Clum A."/>
            <person name="Steindorff A."/>
            <person name="Ohm R."/>
            <person name="Martin F."/>
            <person name="Silar P."/>
            <person name="Natvig D."/>
            <person name="Lalanne C."/>
            <person name="Gautier V."/>
            <person name="Ament-velasquez S.L."/>
            <person name="Kruys A."/>
            <person name="Hutchinson M.I."/>
            <person name="Powell A.J."/>
            <person name="Barry K."/>
            <person name="Miller A.N."/>
            <person name="Grigoriev I.V."/>
            <person name="Debuchy R."/>
            <person name="Gladieux P."/>
            <person name="Thoren M.H."/>
            <person name="Johannesson H."/>
        </authorList>
    </citation>
    <scope>NUCLEOTIDE SEQUENCE</scope>
    <source>
        <strain evidence="4">CBS 232.78</strain>
    </source>
</reference>
<keyword evidence="1" id="KW-0175">Coiled coil</keyword>
<dbReference type="Pfam" id="PF00004">
    <property type="entry name" value="AAA"/>
    <property type="match status" value="1"/>
</dbReference>
<keyword evidence="5" id="KW-1185">Reference proteome</keyword>
<dbReference type="InterPro" id="IPR056599">
    <property type="entry name" value="AAA_lid_fung"/>
</dbReference>
<feature type="region of interest" description="Disordered" evidence="2">
    <location>
        <begin position="1057"/>
        <end position="1085"/>
    </location>
</feature>
<evidence type="ECO:0000256" key="2">
    <source>
        <dbReference type="SAM" id="MobiDB-lite"/>
    </source>
</evidence>
<accession>A0AAE0P7T6</accession>
<dbReference type="SMART" id="SM00382">
    <property type="entry name" value="AAA"/>
    <property type="match status" value="1"/>
</dbReference>
<dbReference type="SUPFAM" id="SSF52540">
    <property type="entry name" value="P-loop containing nucleoside triphosphate hydrolases"/>
    <property type="match status" value="1"/>
</dbReference>
<evidence type="ECO:0000313" key="4">
    <source>
        <dbReference type="EMBL" id="KAK3394961.1"/>
    </source>
</evidence>
<dbReference type="GO" id="GO:0016887">
    <property type="term" value="F:ATP hydrolysis activity"/>
    <property type="evidence" value="ECO:0007669"/>
    <property type="project" value="InterPro"/>
</dbReference>
<feature type="compositionally biased region" description="Low complexity" evidence="2">
    <location>
        <begin position="924"/>
        <end position="935"/>
    </location>
</feature>
<dbReference type="Gene3D" id="3.40.50.300">
    <property type="entry name" value="P-loop containing nucleotide triphosphate hydrolases"/>
    <property type="match status" value="1"/>
</dbReference>
<dbReference type="InterPro" id="IPR003959">
    <property type="entry name" value="ATPase_AAA_core"/>
</dbReference>
<dbReference type="PANTHER" id="PTHR46411">
    <property type="entry name" value="FAMILY ATPASE, PUTATIVE-RELATED"/>
    <property type="match status" value="1"/>
</dbReference>
<dbReference type="Pfam" id="PF23232">
    <property type="entry name" value="AAA_lid_13"/>
    <property type="match status" value="1"/>
</dbReference>
<dbReference type="AlphaFoldDB" id="A0AAE0P7T6"/>
<feature type="region of interest" description="Disordered" evidence="2">
    <location>
        <begin position="832"/>
        <end position="938"/>
    </location>
</feature>
<dbReference type="InterPro" id="IPR027417">
    <property type="entry name" value="P-loop_NTPase"/>
</dbReference>
<name>A0AAE0P7T6_9PEZI</name>
<dbReference type="Proteomes" id="UP001285441">
    <property type="component" value="Unassembled WGS sequence"/>
</dbReference>
<feature type="compositionally biased region" description="Pro residues" evidence="2">
    <location>
        <begin position="910"/>
        <end position="923"/>
    </location>
</feature>
<gene>
    <name evidence="4" type="ORF">B0H63DRAFT_462453</name>
</gene>
<feature type="domain" description="AAA+ ATPase" evidence="3">
    <location>
        <begin position="599"/>
        <end position="724"/>
    </location>
</feature>
<dbReference type="Pfam" id="PF22942">
    <property type="entry name" value="DUF7025"/>
    <property type="match status" value="1"/>
</dbReference>
<comment type="caution">
    <text evidence="4">The sequence shown here is derived from an EMBL/GenBank/DDBJ whole genome shotgun (WGS) entry which is preliminary data.</text>
</comment>
<proteinExistence type="predicted"/>
<organism evidence="4 5">
    <name type="scientific">Podospora didyma</name>
    <dbReference type="NCBI Taxonomy" id="330526"/>
    <lineage>
        <taxon>Eukaryota</taxon>
        <taxon>Fungi</taxon>
        <taxon>Dikarya</taxon>
        <taxon>Ascomycota</taxon>
        <taxon>Pezizomycotina</taxon>
        <taxon>Sordariomycetes</taxon>
        <taxon>Sordariomycetidae</taxon>
        <taxon>Sordariales</taxon>
        <taxon>Podosporaceae</taxon>
        <taxon>Podospora</taxon>
    </lineage>
</organism>
<feature type="region of interest" description="Disordered" evidence="2">
    <location>
        <begin position="1"/>
        <end position="21"/>
    </location>
</feature>